<keyword evidence="6" id="KW-1185">Reference proteome</keyword>
<proteinExistence type="inferred from homology"/>
<reference evidence="6" key="1">
    <citation type="journal article" date="2019" name="Int. J. Syst. Evol. Microbiol.">
        <title>The Global Catalogue of Microorganisms (GCM) 10K type strain sequencing project: providing services to taxonomists for standard genome sequencing and annotation.</title>
        <authorList>
            <consortium name="The Broad Institute Genomics Platform"/>
            <consortium name="The Broad Institute Genome Sequencing Center for Infectious Disease"/>
            <person name="Wu L."/>
            <person name="Ma J."/>
        </authorList>
    </citation>
    <scope>NUCLEOTIDE SEQUENCE [LARGE SCALE GENOMIC DNA]</scope>
    <source>
        <strain evidence="6">CCUG 56401</strain>
    </source>
</reference>
<evidence type="ECO:0000256" key="4">
    <source>
        <dbReference type="SAM" id="SignalP"/>
    </source>
</evidence>
<evidence type="ECO:0000256" key="1">
    <source>
        <dbReference type="ARBA" id="ARBA00008520"/>
    </source>
</evidence>
<protein>
    <submittedName>
        <fullName evidence="5">Extracellular solute-binding protein</fullName>
    </submittedName>
</protein>
<evidence type="ECO:0000313" key="6">
    <source>
        <dbReference type="Proteomes" id="UP001597018"/>
    </source>
</evidence>
<dbReference type="Proteomes" id="UP001597018">
    <property type="component" value="Unassembled WGS sequence"/>
</dbReference>
<dbReference type="SUPFAM" id="SSF53850">
    <property type="entry name" value="Periplasmic binding protein-like II"/>
    <property type="match status" value="1"/>
</dbReference>
<comment type="caution">
    <text evidence="5">The sequence shown here is derived from an EMBL/GenBank/DDBJ whole genome shotgun (WGS) entry which is preliminary data.</text>
</comment>
<evidence type="ECO:0000256" key="2">
    <source>
        <dbReference type="ARBA" id="ARBA00022448"/>
    </source>
</evidence>
<evidence type="ECO:0000313" key="5">
    <source>
        <dbReference type="EMBL" id="MFD0921608.1"/>
    </source>
</evidence>
<dbReference type="RefSeq" id="WP_263247045.1">
    <property type="nucleotide sequence ID" value="NZ_BAABLT010000006.1"/>
</dbReference>
<organism evidence="5 6">
    <name type="scientific">Saccharopolyspora rosea</name>
    <dbReference type="NCBI Taxonomy" id="524884"/>
    <lineage>
        <taxon>Bacteria</taxon>
        <taxon>Bacillati</taxon>
        <taxon>Actinomycetota</taxon>
        <taxon>Actinomycetes</taxon>
        <taxon>Pseudonocardiales</taxon>
        <taxon>Pseudonocardiaceae</taxon>
        <taxon>Saccharopolyspora</taxon>
    </lineage>
</organism>
<feature type="signal peptide" evidence="4">
    <location>
        <begin position="1"/>
        <end position="24"/>
    </location>
</feature>
<dbReference type="EMBL" id="JBHTIW010000014">
    <property type="protein sequence ID" value="MFD0921608.1"/>
    <property type="molecule type" value="Genomic_DNA"/>
</dbReference>
<comment type="similarity">
    <text evidence="1">Belongs to the bacterial solute-binding protein 1 family.</text>
</comment>
<keyword evidence="3 4" id="KW-0732">Signal</keyword>
<evidence type="ECO:0000256" key="3">
    <source>
        <dbReference type="ARBA" id="ARBA00022729"/>
    </source>
</evidence>
<dbReference type="PANTHER" id="PTHR30061">
    <property type="entry name" value="MALTOSE-BINDING PERIPLASMIC PROTEIN"/>
    <property type="match status" value="1"/>
</dbReference>
<gene>
    <name evidence="5" type="ORF">ACFQ16_17830</name>
</gene>
<dbReference type="Pfam" id="PF13416">
    <property type="entry name" value="SBP_bac_8"/>
    <property type="match status" value="1"/>
</dbReference>
<accession>A0ABW3FUR3</accession>
<dbReference type="InterPro" id="IPR006059">
    <property type="entry name" value="SBP"/>
</dbReference>
<keyword evidence="2" id="KW-0813">Transport</keyword>
<dbReference type="PANTHER" id="PTHR30061:SF50">
    <property type="entry name" value="MALTOSE_MALTODEXTRIN-BINDING PERIPLASMIC PROTEIN"/>
    <property type="match status" value="1"/>
</dbReference>
<dbReference type="PROSITE" id="PS51257">
    <property type="entry name" value="PROKAR_LIPOPROTEIN"/>
    <property type="match status" value="1"/>
</dbReference>
<sequence length="404" mass="43321">MRPTVTAALGLVAALLAGCGPGPADPNEVVYWDTSGPAESAAFRDIAQECGRTGGYRVRVEAVAFDQALNDFKTAAQGGQGADVLRADVGWVAQLARAGVIRDLSGTPAADTSDFLPAALESTRYAGRTYAVPQVIDTLALFYDRRWLAAAGVRPPGTWDELEAVAPRLGGDRALFLNNDAYYALPFLYTDGGDLVDTRTRTITVNSPRSVRGVRKARELLDARAARTALDQPNSYATMKAAFTSGEVAMVVDGPWAVPEFGRSRRFADPANLGVAPVPGPAPVGGHDYVIRQGSRATAAATKFVECMSGTRNQARIAARIGLLPTRDSAYDAPEVARQPVVAAFRPLVVRAHDRPWIPESEELLDPLRTTYADILAGHQDTRAALDALAETYQEQVLPNYARR</sequence>
<feature type="chain" id="PRO_5045850873" evidence="4">
    <location>
        <begin position="25"/>
        <end position="404"/>
    </location>
</feature>
<name>A0ABW3FUR3_9PSEU</name>
<dbReference type="Gene3D" id="3.40.190.10">
    <property type="entry name" value="Periplasmic binding protein-like II"/>
    <property type="match status" value="2"/>
</dbReference>